<dbReference type="Proteomes" id="UP000630353">
    <property type="component" value="Unassembled WGS sequence"/>
</dbReference>
<accession>A0A918XV28</accession>
<dbReference type="Pfam" id="PF01261">
    <property type="entry name" value="AP_endonuc_2"/>
    <property type="match status" value="1"/>
</dbReference>
<comment type="caution">
    <text evidence="2">The sequence shown here is derived from an EMBL/GenBank/DDBJ whole genome shotgun (WGS) entry which is preliminary data.</text>
</comment>
<reference evidence="2" key="2">
    <citation type="submission" date="2020-09" db="EMBL/GenBank/DDBJ databases">
        <authorList>
            <person name="Sun Q."/>
            <person name="Kim S."/>
        </authorList>
    </citation>
    <scope>NUCLEOTIDE SEQUENCE</scope>
    <source>
        <strain evidence="2">KCTC 42651</strain>
    </source>
</reference>
<dbReference type="RefSeq" id="WP_189992559.1">
    <property type="nucleotide sequence ID" value="NZ_BMZS01000009.1"/>
</dbReference>
<evidence type="ECO:0000313" key="2">
    <source>
        <dbReference type="EMBL" id="GHD57064.1"/>
    </source>
</evidence>
<dbReference type="EMBL" id="BMZS01000009">
    <property type="protein sequence ID" value="GHD57064.1"/>
    <property type="molecule type" value="Genomic_DNA"/>
</dbReference>
<keyword evidence="3" id="KW-1185">Reference proteome</keyword>
<dbReference type="PANTHER" id="PTHR12110:SF52">
    <property type="entry name" value="XYLOSE ISOMERASE"/>
    <property type="match status" value="1"/>
</dbReference>
<keyword evidence="2" id="KW-0413">Isomerase</keyword>
<dbReference type="Gene3D" id="3.20.20.150">
    <property type="entry name" value="Divalent-metal-dependent TIM barrel enzymes"/>
    <property type="match status" value="1"/>
</dbReference>
<sequence length="282" mass="30139">MPADRPISINIVTTRERWSLAQAIDGYAGRGVAGIGTWSEAVREIGTTQAARRIRDAGLTVTGHLVGGLLTDADPAARRARIDDNLRVIEEAAELGARCVVTIAGGLPAGERDLAGARARALDGLAEILPAARAAGVTLGLEPLHPMICAARSVLPTLEMANDWYEALSADGDTTGLGGGLGVVVDVYAVWWDPNLAREIDRAKGRICAFHVSDWLAETVDLRLDRGMMGDGVIDIPGIRAMVEAAGFDGLPEVEIFSARDWWRRDPDEVVRTAIERCRTAV</sequence>
<reference evidence="2" key="1">
    <citation type="journal article" date="2014" name="Int. J. Syst. Evol. Microbiol.">
        <title>Complete genome sequence of Corynebacterium casei LMG S-19264T (=DSM 44701T), isolated from a smear-ripened cheese.</title>
        <authorList>
            <consortium name="US DOE Joint Genome Institute (JGI-PGF)"/>
            <person name="Walter F."/>
            <person name="Albersmeier A."/>
            <person name="Kalinowski J."/>
            <person name="Ruckert C."/>
        </authorList>
    </citation>
    <scope>NUCLEOTIDE SEQUENCE</scope>
    <source>
        <strain evidence="2">KCTC 42651</strain>
    </source>
</reference>
<dbReference type="InterPro" id="IPR013022">
    <property type="entry name" value="Xyl_isomerase-like_TIM-brl"/>
</dbReference>
<name>A0A918XV28_9PROT</name>
<organism evidence="2 3">
    <name type="scientific">Thalassobaculum fulvum</name>
    <dbReference type="NCBI Taxonomy" id="1633335"/>
    <lineage>
        <taxon>Bacteria</taxon>
        <taxon>Pseudomonadati</taxon>
        <taxon>Pseudomonadota</taxon>
        <taxon>Alphaproteobacteria</taxon>
        <taxon>Rhodospirillales</taxon>
        <taxon>Thalassobaculaceae</taxon>
        <taxon>Thalassobaculum</taxon>
    </lineage>
</organism>
<evidence type="ECO:0000259" key="1">
    <source>
        <dbReference type="Pfam" id="PF01261"/>
    </source>
</evidence>
<dbReference type="SUPFAM" id="SSF51658">
    <property type="entry name" value="Xylose isomerase-like"/>
    <property type="match status" value="1"/>
</dbReference>
<protein>
    <submittedName>
        <fullName evidence="2">Xylose isomerase</fullName>
    </submittedName>
</protein>
<dbReference type="AlphaFoldDB" id="A0A918XV28"/>
<proteinExistence type="predicted"/>
<dbReference type="PANTHER" id="PTHR12110">
    <property type="entry name" value="HYDROXYPYRUVATE ISOMERASE"/>
    <property type="match status" value="1"/>
</dbReference>
<feature type="domain" description="Xylose isomerase-like TIM barrel" evidence="1">
    <location>
        <begin position="44"/>
        <end position="278"/>
    </location>
</feature>
<evidence type="ECO:0000313" key="3">
    <source>
        <dbReference type="Proteomes" id="UP000630353"/>
    </source>
</evidence>
<dbReference type="InterPro" id="IPR050312">
    <property type="entry name" value="IolE/XylAMocC-like"/>
</dbReference>
<dbReference type="InterPro" id="IPR036237">
    <property type="entry name" value="Xyl_isomerase-like_sf"/>
</dbReference>
<dbReference type="GO" id="GO:0016853">
    <property type="term" value="F:isomerase activity"/>
    <property type="evidence" value="ECO:0007669"/>
    <property type="project" value="UniProtKB-KW"/>
</dbReference>
<gene>
    <name evidence="2" type="ORF">GCM10017083_38010</name>
</gene>